<dbReference type="Gene3D" id="3.40.30.10">
    <property type="entry name" value="Glutaredoxin"/>
    <property type="match status" value="1"/>
</dbReference>
<dbReference type="SUPFAM" id="SSF52833">
    <property type="entry name" value="Thioredoxin-like"/>
    <property type="match status" value="1"/>
</dbReference>
<evidence type="ECO:0000256" key="1">
    <source>
        <dbReference type="ARBA" id="ARBA00008987"/>
    </source>
</evidence>
<evidence type="ECO:0000256" key="2">
    <source>
        <dbReference type="ARBA" id="ARBA00022448"/>
    </source>
</evidence>
<evidence type="ECO:0000256" key="3">
    <source>
        <dbReference type="ARBA" id="ARBA00022723"/>
    </source>
</evidence>
<dbReference type="InterPro" id="IPR036249">
    <property type="entry name" value="Thioredoxin-like_sf"/>
</dbReference>
<feature type="domain" description="Thioredoxin" evidence="8">
    <location>
        <begin position="40"/>
        <end position="145"/>
    </location>
</feature>
<evidence type="ECO:0000256" key="7">
    <source>
        <dbReference type="NCBIfam" id="TIGR01068"/>
    </source>
</evidence>
<evidence type="ECO:0000256" key="4">
    <source>
        <dbReference type="ARBA" id="ARBA00022982"/>
    </source>
</evidence>
<dbReference type="RefSeq" id="WP_140588189.1">
    <property type="nucleotide sequence ID" value="NZ_VFRR01000011.1"/>
</dbReference>
<name>A0A501WU96_9GAMM</name>
<evidence type="ECO:0000313" key="10">
    <source>
        <dbReference type="Proteomes" id="UP000315901"/>
    </source>
</evidence>
<evidence type="ECO:0000256" key="6">
    <source>
        <dbReference type="ARBA" id="ARBA00023284"/>
    </source>
</evidence>
<dbReference type="PANTHER" id="PTHR45663:SF11">
    <property type="entry name" value="GEO12009P1"/>
    <property type="match status" value="1"/>
</dbReference>
<dbReference type="OrthoDB" id="9790390at2"/>
<dbReference type="GO" id="GO:0045454">
    <property type="term" value="P:cell redox homeostasis"/>
    <property type="evidence" value="ECO:0007669"/>
    <property type="project" value="TreeGrafter"/>
</dbReference>
<dbReference type="AlphaFoldDB" id="A0A501WU96"/>
<accession>A0A501WU96</accession>
<dbReference type="CDD" id="cd02947">
    <property type="entry name" value="TRX_family"/>
    <property type="match status" value="1"/>
</dbReference>
<dbReference type="InterPro" id="IPR013766">
    <property type="entry name" value="Thioredoxin_domain"/>
</dbReference>
<dbReference type="Gene3D" id="2.30.30.380">
    <property type="entry name" value="Zn-finger domain of Sec23/24"/>
    <property type="match status" value="1"/>
</dbReference>
<dbReference type="InterPro" id="IPR005746">
    <property type="entry name" value="Thioredoxin"/>
</dbReference>
<organism evidence="9 10">
    <name type="scientific">Maribrevibacterium harenarium</name>
    <dbReference type="NCBI Taxonomy" id="2589817"/>
    <lineage>
        <taxon>Bacteria</taxon>
        <taxon>Pseudomonadati</taxon>
        <taxon>Pseudomonadota</taxon>
        <taxon>Gammaproteobacteria</taxon>
        <taxon>Oceanospirillales</taxon>
        <taxon>Oceanospirillaceae</taxon>
        <taxon>Maribrevibacterium</taxon>
    </lineage>
</organism>
<dbReference type="FunFam" id="3.40.30.10:FF:000001">
    <property type="entry name" value="Thioredoxin"/>
    <property type="match status" value="1"/>
</dbReference>
<comment type="caution">
    <text evidence="9">The sequence shown here is derived from an EMBL/GenBank/DDBJ whole genome shotgun (WGS) entry which is preliminary data.</text>
</comment>
<keyword evidence="3" id="KW-0479">Metal-binding</keyword>
<keyword evidence="10" id="KW-1185">Reference proteome</keyword>
<dbReference type="PRINTS" id="PR00421">
    <property type="entry name" value="THIOREDOXIN"/>
</dbReference>
<keyword evidence="6" id="KW-0676">Redox-active center</keyword>
<dbReference type="PROSITE" id="PS51352">
    <property type="entry name" value="THIOREDOXIN_2"/>
    <property type="match status" value="1"/>
</dbReference>
<dbReference type="InterPro" id="IPR017937">
    <property type="entry name" value="Thioredoxin_CS"/>
</dbReference>
<proteinExistence type="inferred from homology"/>
<dbReference type="GO" id="GO:0015035">
    <property type="term" value="F:protein-disulfide reductase activity"/>
    <property type="evidence" value="ECO:0007669"/>
    <property type="project" value="UniProtKB-UniRule"/>
</dbReference>
<dbReference type="InterPro" id="IPR049299">
    <property type="entry name" value="Thio2_N"/>
</dbReference>
<dbReference type="NCBIfam" id="TIGR01068">
    <property type="entry name" value="thioredoxin"/>
    <property type="match status" value="1"/>
</dbReference>
<dbReference type="GO" id="GO:0046872">
    <property type="term" value="F:metal ion binding"/>
    <property type="evidence" value="ECO:0007669"/>
    <property type="project" value="UniProtKB-KW"/>
</dbReference>
<protein>
    <recommendedName>
        <fullName evidence="7">Thioredoxin</fullName>
    </recommendedName>
</protein>
<reference evidence="9 10" key="1">
    <citation type="submission" date="2019-06" db="EMBL/GenBank/DDBJ databases">
        <title>A novel bacterium of genus Marinomonas, isolated from coastal sand.</title>
        <authorList>
            <person name="Huang H."/>
            <person name="Mo K."/>
            <person name="Hu Y."/>
        </authorList>
    </citation>
    <scope>NUCLEOTIDE SEQUENCE [LARGE SCALE GENOMIC DNA]</scope>
    <source>
        <strain evidence="9 10">HB171799</strain>
    </source>
</reference>
<dbReference type="PROSITE" id="PS00194">
    <property type="entry name" value="THIOREDOXIN_1"/>
    <property type="match status" value="1"/>
</dbReference>
<dbReference type="Proteomes" id="UP000315901">
    <property type="component" value="Unassembled WGS sequence"/>
</dbReference>
<comment type="similarity">
    <text evidence="1">Belongs to the thioredoxin family.</text>
</comment>
<keyword evidence="5" id="KW-1015">Disulfide bond</keyword>
<keyword evidence="2" id="KW-0813">Transport</keyword>
<gene>
    <name evidence="9" type="primary">trxC</name>
    <name evidence="9" type="ORF">FJM67_07590</name>
</gene>
<dbReference type="Pfam" id="PF00085">
    <property type="entry name" value="Thioredoxin"/>
    <property type="match status" value="1"/>
</dbReference>
<keyword evidence="4" id="KW-0249">Electron transport</keyword>
<dbReference type="EMBL" id="VFRR01000011">
    <property type="protein sequence ID" value="TPE52869.1"/>
    <property type="molecule type" value="Genomic_DNA"/>
</dbReference>
<evidence type="ECO:0000259" key="8">
    <source>
        <dbReference type="PROSITE" id="PS51352"/>
    </source>
</evidence>
<dbReference type="GO" id="GO:0005829">
    <property type="term" value="C:cytosol"/>
    <property type="evidence" value="ECO:0007669"/>
    <property type="project" value="TreeGrafter"/>
</dbReference>
<evidence type="ECO:0000256" key="5">
    <source>
        <dbReference type="ARBA" id="ARBA00023157"/>
    </source>
</evidence>
<dbReference type="NCBIfam" id="NF008229">
    <property type="entry name" value="PRK10996.1"/>
    <property type="match status" value="1"/>
</dbReference>
<evidence type="ECO:0000313" key="9">
    <source>
        <dbReference type="EMBL" id="TPE52869.1"/>
    </source>
</evidence>
<sequence>MSDLCHLACGNCNALNKFPLQRLQDGPKCGKCKQPLLLTTPLALTSATFAAHGLNGDLPVLIDFWAPWCGPCQMMAPQFASAAQQLFGEVVLAKVDTEAEPQLGSKYHVRSIPTMILLYRGKEVARQSGAMMAKDIVTWVRQNLPK</sequence>
<dbReference type="PANTHER" id="PTHR45663">
    <property type="entry name" value="GEO12009P1"/>
    <property type="match status" value="1"/>
</dbReference>
<dbReference type="Pfam" id="PF21352">
    <property type="entry name" value="Zn_ribbon_Thio2"/>
    <property type="match status" value="1"/>
</dbReference>